<evidence type="ECO:0000313" key="5">
    <source>
        <dbReference type="Proteomes" id="UP000486602"/>
    </source>
</evidence>
<comment type="caution">
    <text evidence="4">The sequence shown here is derived from an EMBL/GenBank/DDBJ whole genome shotgun (WGS) entry which is preliminary data.</text>
</comment>
<protein>
    <recommendedName>
        <fullName evidence="3">PpiC domain-containing protein</fullName>
    </recommendedName>
</protein>
<dbReference type="PROSITE" id="PS50198">
    <property type="entry name" value="PPIC_PPIASE_2"/>
    <property type="match status" value="1"/>
</dbReference>
<dbReference type="EMBL" id="JAAGVY010000007">
    <property type="protein sequence ID" value="NEN23040.1"/>
    <property type="molecule type" value="Genomic_DNA"/>
</dbReference>
<reference evidence="4 5" key="1">
    <citation type="submission" date="2020-02" db="EMBL/GenBank/DDBJ databases">
        <title>Out from the shadows clarifying the taxonomy of the family Cryomorphaceae and related taxa by utilizing the GTDB taxonomic framework.</title>
        <authorList>
            <person name="Bowman J.P."/>
        </authorList>
    </citation>
    <scope>NUCLEOTIDE SEQUENCE [LARGE SCALE GENOMIC DNA]</scope>
    <source>
        <strain evidence="4 5">QSSC 1-22</strain>
    </source>
</reference>
<keyword evidence="2" id="KW-1133">Transmembrane helix</keyword>
<dbReference type="InterPro" id="IPR027304">
    <property type="entry name" value="Trigger_fact/SurA_dom_sf"/>
</dbReference>
<keyword evidence="5" id="KW-1185">Reference proteome</keyword>
<dbReference type="Gene3D" id="3.10.50.40">
    <property type="match status" value="1"/>
</dbReference>
<dbReference type="Pfam" id="PF13616">
    <property type="entry name" value="Rotamase_3"/>
    <property type="match status" value="1"/>
</dbReference>
<feature type="transmembrane region" description="Helical" evidence="2">
    <location>
        <begin position="12"/>
        <end position="31"/>
    </location>
</feature>
<dbReference type="RefSeq" id="WP_163283853.1">
    <property type="nucleotide sequence ID" value="NZ_JAAGVY010000007.1"/>
</dbReference>
<dbReference type="AlphaFoldDB" id="A0A7K3WN16"/>
<name>A0A7K3WN16_9FLAO</name>
<proteinExistence type="predicted"/>
<accession>A0A7K3WN16</accession>
<evidence type="ECO:0000256" key="1">
    <source>
        <dbReference type="PROSITE-ProRule" id="PRU00278"/>
    </source>
</evidence>
<feature type="domain" description="PpiC" evidence="3">
    <location>
        <begin position="340"/>
        <end position="438"/>
    </location>
</feature>
<dbReference type="GO" id="GO:0003755">
    <property type="term" value="F:peptidyl-prolyl cis-trans isomerase activity"/>
    <property type="evidence" value="ECO:0007669"/>
    <property type="project" value="UniProtKB-KW"/>
</dbReference>
<keyword evidence="1" id="KW-0413">Isomerase</keyword>
<organism evidence="4 5">
    <name type="scientific">Cryomorpha ignava</name>
    <dbReference type="NCBI Taxonomy" id="101383"/>
    <lineage>
        <taxon>Bacteria</taxon>
        <taxon>Pseudomonadati</taxon>
        <taxon>Bacteroidota</taxon>
        <taxon>Flavobacteriia</taxon>
        <taxon>Flavobacteriales</taxon>
        <taxon>Cryomorphaceae</taxon>
        <taxon>Cryomorpha</taxon>
    </lineage>
</organism>
<sequence>MAAIGKIREQSTLLLIVIGGAMVAFVLGDIFSNRGGSGQGDQYVGEVFGEEINLVEYEKRVEAEKQSMASIGQGAASSQDQQIRNQVWNDMVQEKVMYTEMNKIGLRLGQDEFDDIRFGENVREDFMGNQNFQDPQTGQFDPKLVQNYFSVIQTQYPLFYEAQVNRIVNERLYEKYNALVKNGAFVNVLEAKDEYYRQEQQVNFNYVGREYANIADSTVAISDDELRAYYNEHKEEDRFDRDASANIKFVAFDVQPTEEDKVAIKEELSGLKNDFSKAKSDSLFVLKFSSSRNANQIDLKGADNPDLQGMIDNAENGDVIGPFQMGEKFAIAKIKNKGTEERASARHILLSNQSEADMKVLMARADSIKKVIQKNDNFEEMVTKFSEDPGSIQNGGKYEDFDRKMMVAEFTEAAFDKPVGSINIVETTYGVHIVEPLEHNDVNVVKALVVDEPIIPSNRTFNEAYDEANTFSIDAKDAAGLVKLAEEKGFKVEEGNKVTTQARTIPGIAGSVEAVRWAHNVDKTNVGQVSQPFEFDRKIVVVGLDKRTSSGLASFEDAKEDIKPDAIREKKIEIFKAEMKDKSLEDLKAEFNLEIKNAVNVSEKRPSLPGGANEGYIVGYALSMKEGDLSQPLEGNRGVYVVKLNSKTEVEPREDYTTYRDELLQNKQNGVKTYTIGVYRALKDFAKVKDERSRSF</sequence>
<evidence type="ECO:0000256" key="2">
    <source>
        <dbReference type="SAM" id="Phobius"/>
    </source>
</evidence>
<keyword evidence="2" id="KW-0812">Transmembrane</keyword>
<keyword evidence="1" id="KW-0697">Rotamase</keyword>
<dbReference type="Proteomes" id="UP000486602">
    <property type="component" value="Unassembled WGS sequence"/>
</dbReference>
<evidence type="ECO:0000259" key="3">
    <source>
        <dbReference type="PROSITE" id="PS50198"/>
    </source>
</evidence>
<dbReference type="PANTHER" id="PTHR47245">
    <property type="entry name" value="PEPTIDYLPROLYL ISOMERASE"/>
    <property type="match status" value="1"/>
</dbReference>
<dbReference type="SUPFAM" id="SSF54534">
    <property type="entry name" value="FKBP-like"/>
    <property type="match status" value="1"/>
</dbReference>
<gene>
    <name evidence="4" type="ORF">G3O08_05945</name>
</gene>
<dbReference type="InterPro" id="IPR050245">
    <property type="entry name" value="PrsA_foldase"/>
</dbReference>
<dbReference type="SUPFAM" id="SSF109998">
    <property type="entry name" value="Triger factor/SurA peptide-binding domain-like"/>
    <property type="match status" value="1"/>
</dbReference>
<keyword evidence="2" id="KW-0472">Membrane</keyword>
<dbReference type="PANTHER" id="PTHR47245:SF2">
    <property type="entry name" value="PEPTIDYL-PROLYL CIS-TRANS ISOMERASE HP_0175-RELATED"/>
    <property type="match status" value="1"/>
</dbReference>
<dbReference type="InterPro" id="IPR000297">
    <property type="entry name" value="PPIase_PpiC"/>
</dbReference>
<dbReference type="Pfam" id="PF13623">
    <property type="entry name" value="SurA_N_2"/>
    <property type="match status" value="1"/>
</dbReference>
<evidence type="ECO:0000313" key="4">
    <source>
        <dbReference type="EMBL" id="NEN23040.1"/>
    </source>
</evidence>
<dbReference type="InterPro" id="IPR046357">
    <property type="entry name" value="PPIase_dom_sf"/>
</dbReference>